<dbReference type="InterPro" id="IPR021414">
    <property type="entry name" value="DUF3054"/>
</dbReference>
<name>H5TL26_GORO1</name>
<sequence length="147" mass="15679">MSKSDVTGATSGRSTATFPLAAAALCDIVAVVVFVLIGRANHHDGFALLGVLQTLWPFLVGAAAGWSIAYVYSHVGSSEWFGSDFRPARVVPAGLVIWVCTVAIGMVLRYLLHQGVALSFIIVATIALGLFMLGWRAIAGYAMRKYF</sequence>
<gene>
    <name evidence="2" type="ORF">GOOTI_096_00240</name>
</gene>
<dbReference type="RefSeq" id="WP_007238423.1">
    <property type="nucleotide sequence ID" value="NZ_BAFB01000096.1"/>
</dbReference>
<organism evidence="2 3">
    <name type="scientific">Gordonia otitidis (strain DSM 44809 / CCUG 52243 / JCM 12355 / NBRC 100426 / IFM 10032)</name>
    <dbReference type="NCBI Taxonomy" id="1108044"/>
    <lineage>
        <taxon>Bacteria</taxon>
        <taxon>Bacillati</taxon>
        <taxon>Actinomycetota</taxon>
        <taxon>Actinomycetes</taxon>
        <taxon>Mycobacteriales</taxon>
        <taxon>Gordoniaceae</taxon>
        <taxon>Gordonia</taxon>
    </lineage>
</organism>
<feature type="transmembrane region" description="Helical" evidence="1">
    <location>
        <begin position="118"/>
        <end position="138"/>
    </location>
</feature>
<dbReference type="Pfam" id="PF11255">
    <property type="entry name" value="DUF3054"/>
    <property type="match status" value="1"/>
</dbReference>
<protein>
    <recommendedName>
        <fullName evidence="4">DUF3054 domain-containing protein</fullName>
    </recommendedName>
</protein>
<accession>H5TL26</accession>
<dbReference type="Proteomes" id="UP000005038">
    <property type="component" value="Unassembled WGS sequence"/>
</dbReference>
<feature type="transmembrane region" description="Helical" evidence="1">
    <location>
        <begin position="45"/>
        <end position="70"/>
    </location>
</feature>
<evidence type="ECO:0000313" key="3">
    <source>
        <dbReference type="Proteomes" id="UP000005038"/>
    </source>
</evidence>
<keyword evidence="1" id="KW-0472">Membrane</keyword>
<dbReference type="STRING" id="1108044.GOOTI_096_00240"/>
<comment type="caution">
    <text evidence="2">The sequence shown here is derived from an EMBL/GenBank/DDBJ whole genome shotgun (WGS) entry which is preliminary data.</text>
</comment>
<dbReference type="AlphaFoldDB" id="H5TL26"/>
<feature type="transmembrane region" description="Helical" evidence="1">
    <location>
        <begin position="20"/>
        <end position="38"/>
    </location>
</feature>
<proteinExistence type="predicted"/>
<dbReference type="OrthoDB" id="3698172at2"/>
<reference evidence="2" key="1">
    <citation type="submission" date="2012-02" db="EMBL/GenBank/DDBJ databases">
        <title>Whole genome shotgun sequence of Gordonia otitidis NBRC 100426.</title>
        <authorList>
            <person name="Yoshida I."/>
            <person name="Hosoyama A."/>
            <person name="Tsuchikane K."/>
            <person name="Katsumata H."/>
            <person name="Yamazaki S."/>
            <person name="Fujita N."/>
        </authorList>
    </citation>
    <scope>NUCLEOTIDE SEQUENCE [LARGE SCALE GENOMIC DNA]</scope>
    <source>
        <strain evidence="2">NBRC 100426</strain>
    </source>
</reference>
<feature type="transmembrane region" description="Helical" evidence="1">
    <location>
        <begin position="90"/>
        <end position="111"/>
    </location>
</feature>
<evidence type="ECO:0000256" key="1">
    <source>
        <dbReference type="SAM" id="Phobius"/>
    </source>
</evidence>
<dbReference type="EMBL" id="BAFB01000096">
    <property type="protein sequence ID" value="GAB34184.1"/>
    <property type="molecule type" value="Genomic_DNA"/>
</dbReference>
<evidence type="ECO:0000313" key="2">
    <source>
        <dbReference type="EMBL" id="GAB34184.1"/>
    </source>
</evidence>
<keyword evidence="1" id="KW-0812">Transmembrane</keyword>
<evidence type="ECO:0008006" key="4">
    <source>
        <dbReference type="Google" id="ProtNLM"/>
    </source>
</evidence>
<keyword evidence="1" id="KW-1133">Transmembrane helix</keyword>
<keyword evidence="3" id="KW-1185">Reference proteome</keyword>